<dbReference type="Proteomes" id="UP000257109">
    <property type="component" value="Unassembled WGS sequence"/>
</dbReference>
<proteinExistence type="predicted"/>
<comment type="caution">
    <text evidence="1">The sequence shown here is derived from an EMBL/GenBank/DDBJ whole genome shotgun (WGS) entry which is preliminary data.</text>
</comment>
<protein>
    <submittedName>
        <fullName evidence="1">Uncharacterized protein</fullName>
    </submittedName>
</protein>
<sequence length="140" mass="16366">MANEAEVNLEPLAELKRLVEQDENMIQPYKERVEIINLGCKEERKEVKIGTTIQGITRKELISLLTEYTYQYIPGLDSETYQPMRHEFSDEDIMALLKEEEDDDKEEWMMLFDRASNMLGHEIGVVLIPPEQQFSLSRQG</sequence>
<dbReference type="PANTHER" id="PTHR48475:SF1">
    <property type="entry name" value="RNASE H TYPE-1 DOMAIN-CONTAINING PROTEIN"/>
    <property type="match status" value="1"/>
</dbReference>
<organism evidence="1 2">
    <name type="scientific">Mucuna pruriens</name>
    <name type="common">Velvet bean</name>
    <name type="synonym">Dolichos pruriens</name>
    <dbReference type="NCBI Taxonomy" id="157652"/>
    <lineage>
        <taxon>Eukaryota</taxon>
        <taxon>Viridiplantae</taxon>
        <taxon>Streptophyta</taxon>
        <taxon>Embryophyta</taxon>
        <taxon>Tracheophyta</taxon>
        <taxon>Spermatophyta</taxon>
        <taxon>Magnoliopsida</taxon>
        <taxon>eudicotyledons</taxon>
        <taxon>Gunneridae</taxon>
        <taxon>Pentapetalae</taxon>
        <taxon>rosids</taxon>
        <taxon>fabids</taxon>
        <taxon>Fabales</taxon>
        <taxon>Fabaceae</taxon>
        <taxon>Papilionoideae</taxon>
        <taxon>50 kb inversion clade</taxon>
        <taxon>NPAAA clade</taxon>
        <taxon>indigoferoid/millettioid clade</taxon>
        <taxon>Phaseoleae</taxon>
        <taxon>Mucuna</taxon>
    </lineage>
</organism>
<dbReference type="OrthoDB" id="10605368at2759"/>
<name>A0A371E9U5_MUCPR</name>
<dbReference type="AlphaFoldDB" id="A0A371E9U5"/>
<dbReference type="PANTHER" id="PTHR48475">
    <property type="entry name" value="RIBONUCLEASE H"/>
    <property type="match status" value="1"/>
</dbReference>
<reference evidence="1" key="1">
    <citation type="submission" date="2018-05" db="EMBL/GenBank/DDBJ databases">
        <title>Draft genome of Mucuna pruriens seed.</title>
        <authorList>
            <person name="Nnadi N.E."/>
            <person name="Vos R."/>
            <person name="Hasami M.H."/>
            <person name="Devisetty U.K."/>
            <person name="Aguiy J.C."/>
        </authorList>
    </citation>
    <scope>NUCLEOTIDE SEQUENCE [LARGE SCALE GENOMIC DNA]</scope>
    <source>
        <strain evidence="1">JCA_2017</strain>
    </source>
</reference>
<gene>
    <name evidence="1" type="ORF">CR513_58868</name>
</gene>
<evidence type="ECO:0000313" key="1">
    <source>
        <dbReference type="EMBL" id="RDX62769.1"/>
    </source>
</evidence>
<accession>A0A371E9U5</accession>
<dbReference type="EMBL" id="QJKJ01015296">
    <property type="protein sequence ID" value="RDX62769.1"/>
    <property type="molecule type" value="Genomic_DNA"/>
</dbReference>
<evidence type="ECO:0000313" key="2">
    <source>
        <dbReference type="Proteomes" id="UP000257109"/>
    </source>
</evidence>
<feature type="non-terminal residue" evidence="1">
    <location>
        <position position="1"/>
    </location>
</feature>
<keyword evidence="2" id="KW-1185">Reference proteome</keyword>